<keyword evidence="2" id="KW-1185">Reference proteome</keyword>
<organism evidence="1 2">
    <name type="scientific">Streptomyces gossypii</name>
    <dbReference type="NCBI Taxonomy" id="2883101"/>
    <lineage>
        <taxon>Bacteria</taxon>
        <taxon>Bacillati</taxon>
        <taxon>Actinomycetota</taxon>
        <taxon>Actinomycetes</taxon>
        <taxon>Kitasatosporales</taxon>
        <taxon>Streptomycetaceae</taxon>
        <taxon>Streptomyces</taxon>
    </lineage>
</organism>
<sequence length="347" mass="37986">MPERPLTFIVGTGRSGSSALSRIINLHPDVLSLNEMFASLGDGALPRAPFTGEEFWRILAEPNAFFDRMTRSGVPLPEFLYIRDPGRYSAETGIPALSLMVLPHLSEDPDGLLDAVEPEIRALPRRPAAQQYESLFEVLSARCGGGRAVIERSGYSLGAIPRLRAAFPHARFVHLFRDGPDCAVSMSRHVGYRSIALLREIFGRSGVRSLSELTPEREAELPPDLTWLLRHRFDADLLLERPMPVTGFGALWSQIVSEGVARLAEIPAGQRTTLSYEDLLDTPREELTRLAAFAGFAPHPDWLARGAATLDGARRGAALRLPAEELAELRERCAPGVRALAEAGGHG</sequence>
<dbReference type="SUPFAM" id="SSF52540">
    <property type="entry name" value="P-loop containing nucleoside triphosphate hydrolases"/>
    <property type="match status" value="1"/>
</dbReference>
<protein>
    <submittedName>
        <fullName evidence="1">Sulfotransferase</fullName>
    </submittedName>
</protein>
<dbReference type="InterPro" id="IPR027417">
    <property type="entry name" value="P-loop_NTPase"/>
</dbReference>
<dbReference type="RefSeq" id="WP_260220928.1">
    <property type="nucleotide sequence ID" value="NZ_JAJAGO010000014.1"/>
</dbReference>
<comment type="caution">
    <text evidence="1">The sequence shown here is derived from an EMBL/GenBank/DDBJ whole genome shotgun (WGS) entry which is preliminary data.</text>
</comment>
<accession>A0ABT2K055</accession>
<dbReference type="EMBL" id="JAJAGO010000014">
    <property type="protein sequence ID" value="MCT2593556.1"/>
    <property type="molecule type" value="Genomic_DNA"/>
</dbReference>
<gene>
    <name evidence="1" type="ORF">LHJ74_27245</name>
</gene>
<proteinExistence type="predicted"/>
<evidence type="ECO:0000313" key="2">
    <source>
        <dbReference type="Proteomes" id="UP001156389"/>
    </source>
</evidence>
<dbReference type="Pfam" id="PF13469">
    <property type="entry name" value="Sulfotransfer_3"/>
    <property type="match status" value="1"/>
</dbReference>
<name>A0ABT2K055_9ACTN</name>
<evidence type="ECO:0000313" key="1">
    <source>
        <dbReference type="EMBL" id="MCT2593556.1"/>
    </source>
</evidence>
<dbReference type="Proteomes" id="UP001156389">
    <property type="component" value="Unassembled WGS sequence"/>
</dbReference>
<reference evidence="1 2" key="1">
    <citation type="submission" date="2021-10" db="EMBL/GenBank/DDBJ databases">
        <title>Streptomyces gossypii sp. nov., isolated from soil collected from cotton field.</title>
        <authorList>
            <person name="Ge X."/>
            <person name="Chen X."/>
            <person name="Liu W."/>
        </authorList>
    </citation>
    <scope>NUCLEOTIDE SEQUENCE [LARGE SCALE GENOMIC DNA]</scope>
    <source>
        <strain evidence="1 2">N2-109</strain>
    </source>
</reference>
<dbReference type="Gene3D" id="3.40.50.300">
    <property type="entry name" value="P-loop containing nucleotide triphosphate hydrolases"/>
    <property type="match status" value="1"/>
</dbReference>